<evidence type="ECO:0000256" key="11">
    <source>
        <dbReference type="HAMAP-Rule" id="MF_03100"/>
    </source>
</evidence>
<comment type="similarity">
    <text evidence="11">Belongs to the SLX1 family.</text>
</comment>
<dbReference type="InterPro" id="IPR013083">
    <property type="entry name" value="Znf_RING/FYVE/PHD"/>
</dbReference>
<dbReference type="GO" id="GO:0017108">
    <property type="term" value="F:5'-flap endonuclease activity"/>
    <property type="evidence" value="ECO:0007669"/>
    <property type="project" value="InterPro"/>
</dbReference>
<keyword evidence="10 11" id="KW-0539">Nucleus</keyword>
<accession>A0A7H9AYT3</accession>
<dbReference type="PANTHER" id="PTHR20208:SF10">
    <property type="entry name" value="STRUCTURE-SPECIFIC ENDONUCLEASE SUBUNIT SLX1"/>
    <property type="match status" value="1"/>
</dbReference>
<dbReference type="OrthoDB" id="24645at2759"/>
<organism evidence="13 14">
    <name type="scientific">Zygotorulaspora mrakii</name>
    <name type="common">Zygosaccharomyces mrakii</name>
    <dbReference type="NCBI Taxonomy" id="42260"/>
    <lineage>
        <taxon>Eukaryota</taxon>
        <taxon>Fungi</taxon>
        <taxon>Dikarya</taxon>
        <taxon>Ascomycota</taxon>
        <taxon>Saccharomycotina</taxon>
        <taxon>Saccharomycetes</taxon>
        <taxon>Saccharomycetales</taxon>
        <taxon>Saccharomycetaceae</taxon>
        <taxon>Zygotorulaspora</taxon>
    </lineage>
</organism>
<dbReference type="HAMAP" id="MF_03100">
    <property type="entry name" value="Endonuc_su_Slx1"/>
    <property type="match status" value="1"/>
</dbReference>
<keyword evidence="8 11" id="KW-0233">DNA recombination</keyword>
<keyword evidence="2" id="KW-0479">Metal-binding</keyword>
<evidence type="ECO:0000313" key="13">
    <source>
        <dbReference type="EMBL" id="QLG71284.1"/>
    </source>
</evidence>
<comment type="cofactor">
    <cofactor evidence="11">
        <name>a divalent metal cation</name>
        <dbReference type="ChEBI" id="CHEBI:60240"/>
    </cofactor>
</comment>
<dbReference type="CDD" id="cd10455">
    <property type="entry name" value="GIY-YIG_SLX1"/>
    <property type="match status" value="1"/>
</dbReference>
<evidence type="ECO:0000313" key="14">
    <source>
        <dbReference type="Proteomes" id="UP000509704"/>
    </source>
</evidence>
<comment type="caution">
    <text evidence="11">Lacks conserved residue(s) required for the propagation of feature annotation.</text>
</comment>
<evidence type="ECO:0000256" key="9">
    <source>
        <dbReference type="ARBA" id="ARBA00023204"/>
    </source>
</evidence>
<evidence type="ECO:0000256" key="6">
    <source>
        <dbReference type="ARBA" id="ARBA00022801"/>
    </source>
</evidence>
<dbReference type="EMBL" id="CP058605">
    <property type="protein sequence ID" value="QLG71284.1"/>
    <property type="molecule type" value="Genomic_DNA"/>
</dbReference>
<dbReference type="GO" id="GO:0008821">
    <property type="term" value="F:crossover junction DNA endonuclease activity"/>
    <property type="evidence" value="ECO:0007669"/>
    <property type="project" value="TreeGrafter"/>
</dbReference>
<dbReference type="GeneID" id="59234945"/>
<keyword evidence="7" id="KW-0862">Zinc</keyword>
<dbReference type="Proteomes" id="UP000509704">
    <property type="component" value="Chromosome 2"/>
</dbReference>
<comment type="subcellular location">
    <subcellularLocation>
        <location evidence="11">Nucleus</location>
    </subcellularLocation>
</comment>
<sequence length="312" mass="36646">MDKLQESDRPIEKQQQSFADFYCCYLLQSIPKRQSFYIGSTPNPLRRLRQHNGILNNGGAYRTRREGTRPWEMIAVVHGFPCKIAALQFEHAWQHGYSTHYIKEEDRIVKNKTSGRSIHHKLALVRLLFKHAYFRYMDLIIHFFNSEMKKIWEENKFKVNVDSIHLTTKISERALSIFVKNGDDAITLFEKENLKLVKQLYEHQINETRDMCQRFAKRLTYGSLNCAICNQIIDYTSDQAFFKPYVAFCPSETCKLVAHLSCLNRYLVDEEQHLKERLLLIPTLGKCPECSTPLRWTQVVKYSAFLMALYGS</sequence>
<name>A0A7H9AYT3_ZYGMR</name>
<dbReference type="Pfam" id="PF01541">
    <property type="entry name" value="GIY-YIG"/>
    <property type="match status" value="1"/>
</dbReference>
<evidence type="ECO:0000256" key="3">
    <source>
        <dbReference type="ARBA" id="ARBA00022759"/>
    </source>
</evidence>
<keyword evidence="9 11" id="KW-0234">DNA repair</keyword>
<dbReference type="Gene3D" id="3.40.1440.10">
    <property type="entry name" value="GIY-YIG endonuclease"/>
    <property type="match status" value="1"/>
</dbReference>
<proteinExistence type="inferred from homology"/>
<evidence type="ECO:0000256" key="10">
    <source>
        <dbReference type="ARBA" id="ARBA00023242"/>
    </source>
</evidence>
<keyword evidence="3 11" id="KW-0255">Endonuclease</keyword>
<evidence type="ECO:0000256" key="1">
    <source>
        <dbReference type="ARBA" id="ARBA00022722"/>
    </source>
</evidence>
<dbReference type="InterPro" id="IPR000305">
    <property type="entry name" value="GIY-YIG_endonuc"/>
</dbReference>
<dbReference type="Pfam" id="PF21202">
    <property type="entry name" value="SLX1_C"/>
    <property type="match status" value="1"/>
</dbReference>
<keyword evidence="1 11" id="KW-0540">Nuclease</keyword>
<feature type="domain" description="GIY-YIG" evidence="12">
    <location>
        <begin position="20"/>
        <end position="103"/>
    </location>
</feature>
<dbReference type="GO" id="GO:0008270">
    <property type="term" value="F:zinc ion binding"/>
    <property type="evidence" value="ECO:0007669"/>
    <property type="project" value="UniProtKB-KW"/>
</dbReference>
<gene>
    <name evidence="13" type="ORF">HG535_0B03230</name>
</gene>
<reference evidence="13 14" key="1">
    <citation type="submission" date="2020-07" db="EMBL/GenBank/DDBJ databases">
        <title>The yeast mating-type switching endonuclease HO is a domesticated member of an unorthodox homing genetic element family.</title>
        <authorList>
            <person name="Coughlan A.Y."/>
            <person name="Lombardi L."/>
            <person name="Braun-Galleani S."/>
            <person name="Martos A.R."/>
            <person name="Galeote V."/>
            <person name="Bigey F."/>
            <person name="Dequin S."/>
            <person name="Byrne K.P."/>
            <person name="Wolfe K.H."/>
        </authorList>
    </citation>
    <scope>NUCLEOTIDE SEQUENCE [LARGE SCALE GENOMIC DNA]</scope>
    <source>
        <strain evidence="13 14">NRRL Y-6702</strain>
    </source>
</reference>
<dbReference type="InterPro" id="IPR050381">
    <property type="entry name" value="SLX1_endonuclease"/>
</dbReference>
<dbReference type="RefSeq" id="XP_037143012.1">
    <property type="nucleotide sequence ID" value="XM_037287117.1"/>
</dbReference>
<evidence type="ECO:0000256" key="7">
    <source>
        <dbReference type="ARBA" id="ARBA00022833"/>
    </source>
</evidence>
<dbReference type="KEGG" id="zmk:HG535_0B03230"/>
<evidence type="ECO:0000256" key="5">
    <source>
        <dbReference type="ARBA" id="ARBA00022771"/>
    </source>
</evidence>
<keyword evidence="4 11" id="KW-0227">DNA damage</keyword>
<keyword evidence="6 11" id="KW-0378">Hydrolase</keyword>
<dbReference type="GO" id="GO:0000724">
    <property type="term" value="P:double-strand break repair via homologous recombination"/>
    <property type="evidence" value="ECO:0007669"/>
    <property type="project" value="TreeGrafter"/>
</dbReference>
<dbReference type="AlphaFoldDB" id="A0A7H9AYT3"/>
<dbReference type="Gene3D" id="3.30.40.10">
    <property type="entry name" value="Zinc/RING finger domain, C3HC4 (zinc finger)"/>
    <property type="match status" value="1"/>
</dbReference>
<evidence type="ECO:0000259" key="12">
    <source>
        <dbReference type="PROSITE" id="PS50164"/>
    </source>
</evidence>
<keyword evidence="5" id="KW-0863">Zinc-finger</keyword>
<dbReference type="GO" id="GO:0033557">
    <property type="term" value="C:Slx1-Slx4 complex"/>
    <property type="evidence" value="ECO:0007669"/>
    <property type="project" value="UniProtKB-UniRule"/>
</dbReference>
<evidence type="ECO:0000256" key="8">
    <source>
        <dbReference type="ARBA" id="ARBA00023172"/>
    </source>
</evidence>
<keyword evidence="14" id="KW-1185">Reference proteome</keyword>
<dbReference type="InterPro" id="IPR027520">
    <property type="entry name" value="Slx1"/>
</dbReference>
<comment type="function">
    <text evidence="11">Catalytic subunit of the SLX1-SLX4 structure-specific endonuclease that resolves DNA secondary structures generated during DNA repair and recombination. Has endonuclease activity towards branched DNA substrates, introducing single-strand cuts in duplex DNA close to junctions with ss-DNA.</text>
</comment>
<protein>
    <recommendedName>
        <fullName evidence="12">GIY-YIG domain-containing protein</fullName>
    </recommendedName>
</protein>
<dbReference type="PANTHER" id="PTHR20208">
    <property type="entry name" value="STRUCTURE-SPECIFIC ENDONUCLEASE SUBUNIT SLX1"/>
    <property type="match status" value="1"/>
</dbReference>
<dbReference type="InterPro" id="IPR035901">
    <property type="entry name" value="GIY-YIG_endonuc_sf"/>
</dbReference>
<dbReference type="PROSITE" id="PS50164">
    <property type="entry name" value="GIY_YIG"/>
    <property type="match status" value="1"/>
</dbReference>
<dbReference type="InterPro" id="IPR048749">
    <property type="entry name" value="SLX1_C"/>
</dbReference>
<dbReference type="FunFam" id="3.40.1440.10:FF:000006">
    <property type="entry name" value="Structure-specific endonuclease subunit SLX1"/>
    <property type="match status" value="1"/>
</dbReference>
<evidence type="ECO:0000256" key="4">
    <source>
        <dbReference type="ARBA" id="ARBA00022763"/>
    </source>
</evidence>
<comment type="subunit">
    <text evidence="11">Forms a heterodimer with SLX4.</text>
</comment>
<evidence type="ECO:0000256" key="2">
    <source>
        <dbReference type="ARBA" id="ARBA00022723"/>
    </source>
</evidence>